<sequence>MWVLGQKGVQTLDSLVVQFHLRKGNLDRCPFRLKPIDTFPLTRHITQLHLTVVVLLVGFGVLSLRKAQLGFFLVKQESKKRVKITITWVQGTNDGRQTRPAHRTVRHGVIARCRPSRSALSFQFIQQQQGMLGTELFRVLGVTRHAGGSEIRLRIEGEGGHVHLCRNARNVHLLAGAAYLAFEFGQTASVRRGPTGTPPPVYLLCGFIHKRVHAGGNDVMLQQQKFIVPVLLQIRFTPFDEHLVV</sequence>
<name>A0A7G2CCD8_9TRYP</name>
<evidence type="ECO:0000313" key="1">
    <source>
        <dbReference type="EMBL" id="CAD2215742.1"/>
    </source>
</evidence>
<dbReference type="AlphaFoldDB" id="A0A7G2CCD8"/>
<proteinExistence type="predicted"/>
<keyword evidence="2" id="KW-1185">Reference proteome</keyword>
<gene>
    <name evidence="1" type="ORF">ADEAN_000320000</name>
</gene>
<accession>A0A7G2CCD8</accession>
<protein>
    <submittedName>
        <fullName evidence="1">Uncharacterized protein</fullName>
    </submittedName>
</protein>
<reference evidence="1 2" key="1">
    <citation type="submission" date="2020-08" db="EMBL/GenBank/DDBJ databases">
        <authorList>
            <person name="Newling K."/>
            <person name="Davey J."/>
            <person name="Forrester S."/>
        </authorList>
    </citation>
    <scope>NUCLEOTIDE SEQUENCE [LARGE SCALE GENOMIC DNA]</scope>
    <source>
        <strain evidence="2">Crithidia deanei Carvalho (ATCC PRA-265)</strain>
    </source>
</reference>
<dbReference type="Proteomes" id="UP000515908">
    <property type="component" value="Chromosome 05"/>
</dbReference>
<dbReference type="VEuPathDB" id="TriTrypDB:ADEAN_000320000"/>
<organism evidence="1 2">
    <name type="scientific">Angomonas deanei</name>
    <dbReference type="NCBI Taxonomy" id="59799"/>
    <lineage>
        <taxon>Eukaryota</taxon>
        <taxon>Discoba</taxon>
        <taxon>Euglenozoa</taxon>
        <taxon>Kinetoplastea</taxon>
        <taxon>Metakinetoplastina</taxon>
        <taxon>Trypanosomatida</taxon>
        <taxon>Trypanosomatidae</taxon>
        <taxon>Strigomonadinae</taxon>
        <taxon>Angomonas</taxon>
    </lineage>
</organism>
<dbReference type="EMBL" id="LR877149">
    <property type="protein sequence ID" value="CAD2215742.1"/>
    <property type="molecule type" value="Genomic_DNA"/>
</dbReference>
<evidence type="ECO:0000313" key="2">
    <source>
        <dbReference type="Proteomes" id="UP000515908"/>
    </source>
</evidence>